<evidence type="ECO:0000313" key="2">
    <source>
        <dbReference type="Proteomes" id="UP000824120"/>
    </source>
</evidence>
<name>A0A9J5WE95_SOLCO</name>
<comment type="caution">
    <text evidence="1">The sequence shown here is derived from an EMBL/GenBank/DDBJ whole genome shotgun (WGS) entry which is preliminary data.</text>
</comment>
<proteinExistence type="predicted"/>
<dbReference type="EMBL" id="JACXVP010000012">
    <property type="protein sequence ID" value="KAG5574059.1"/>
    <property type="molecule type" value="Genomic_DNA"/>
</dbReference>
<accession>A0A9J5WE95</accession>
<dbReference type="AlphaFoldDB" id="A0A9J5WE95"/>
<gene>
    <name evidence="1" type="ORF">H5410_063825</name>
</gene>
<dbReference type="Proteomes" id="UP000824120">
    <property type="component" value="Chromosome 12"/>
</dbReference>
<keyword evidence="2" id="KW-1185">Reference proteome</keyword>
<protein>
    <submittedName>
        <fullName evidence="1">Uncharacterized protein</fullName>
    </submittedName>
</protein>
<sequence length="67" mass="7448">MWNKAAYRIRVASKGVGVSGKVEAIKEIGGGTRKSKAKWKAGRIHKVSGGVEEVKRRLRKSIRRTKT</sequence>
<organism evidence="1 2">
    <name type="scientific">Solanum commersonii</name>
    <name type="common">Commerson's wild potato</name>
    <name type="synonym">Commerson's nightshade</name>
    <dbReference type="NCBI Taxonomy" id="4109"/>
    <lineage>
        <taxon>Eukaryota</taxon>
        <taxon>Viridiplantae</taxon>
        <taxon>Streptophyta</taxon>
        <taxon>Embryophyta</taxon>
        <taxon>Tracheophyta</taxon>
        <taxon>Spermatophyta</taxon>
        <taxon>Magnoliopsida</taxon>
        <taxon>eudicotyledons</taxon>
        <taxon>Gunneridae</taxon>
        <taxon>Pentapetalae</taxon>
        <taxon>asterids</taxon>
        <taxon>lamiids</taxon>
        <taxon>Solanales</taxon>
        <taxon>Solanaceae</taxon>
        <taxon>Solanoideae</taxon>
        <taxon>Solaneae</taxon>
        <taxon>Solanum</taxon>
    </lineage>
</organism>
<reference evidence="1 2" key="1">
    <citation type="submission" date="2020-09" db="EMBL/GenBank/DDBJ databases">
        <title>De no assembly of potato wild relative species, Solanum commersonii.</title>
        <authorList>
            <person name="Cho K."/>
        </authorList>
    </citation>
    <scope>NUCLEOTIDE SEQUENCE [LARGE SCALE GENOMIC DNA]</scope>
    <source>
        <strain evidence="1">LZ3.2</strain>
        <tissue evidence="1">Leaf</tissue>
    </source>
</reference>
<evidence type="ECO:0000313" key="1">
    <source>
        <dbReference type="EMBL" id="KAG5574059.1"/>
    </source>
</evidence>